<dbReference type="PROSITE" id="PS50958">
    <property type="entry name" value="SMB_2"/>
    <property type="match status" value="1"/>
</dbReference>
<reference evidence="5" key="1">
    <citation type="journal article" date="2023" name="PLoS Negl. Trop. Dis.">
        <title>A genome sequence for Biomphalaria pfeifferi, the major vector snail for the human-infecting parasite Schistosoma mansoni.</title>
        <authorList>
            <person name="Bu L."/>
            <person name="Lu L."/>
            <person name="Laidemitt M.R."/>
            <person name="Zhang S.M."/>
            <person name="Mutuku M."/>
            <person name="Mkoji G."/>
            <person name="Steinauer M."/>
            <person name="Loker E.S."/>
        </authorList>
    </citation>
    <scope>NUCLEOTIDE SEQUENCE</scope>
    <source>
        <strain evidence="5">KasaAsao</strain>
    </source>
</reference>
<dbReference type="PROSITE" id="PS00524">
    <property type="entry name" value="SMB_1"/>
    <property type="match status" value="1"/>
</dbReference>
<dbReference type="AlphaFoldDB" id="A0AAD8FML2"/>
<evidence type="ECO:0000259" key="4">
    <source>
        <dbReference type="PROSITE" id="PS50958"/>
    </source>
</evidence>
<proteinExistence type="predicted"/>
<dbReference type="Pfam" id="PF01033">
    <property type="entry name" value="Somatomedin_B"/>
    <property type="match status" value="1"/>
</dbReference>
<feature type="signal peptide" evidence="3">
    <location>
        <begin position="1"/>
        <end position="27"/>
    </location>
</feature>
<evidence type="ECO:0000256" key="3">
    <source>
        <dbReference type="SAM" id="SignalP"/>
    </source>
</evidence>
<keyword evidence="6" id="KW-1185">Reference proteome</keyword>
<keyword evidence="2" id="KW-1133">Transmembrane helix</keyword>
<accession>A0AAD8FML2</accession>
<protein>
    <recommendedName>
        <fullName evidence="4">SMB domain-containing protein</fullName>
    </recommendedName>
</protein>
<dbReference type="InterPro" id="IPR036024">
    <property type="entry name" value="Somatomedin_B-like_dom_sf"/>
</dbReference>
<dbReference type="InterPro" id="IPR053231">
    <property type="entry name" value="GPCR_LN-TM7"/>
</dbReference>
<feature type="domain" description="SMB" evidence="4">
    <location>
        <begin position="40"/>
        <end position="80"/>
    </location>
</feature>
<keyword evidence="2" id="KW-0472">Membrane</keyword>
<feature type="chain" id="PRO_5042211032" description="SMB domain-containing protein" evidence="3">
    <location>
        <begin position="28"/>
        <end position="567"/>
    </location>
</feature>
<gene>
    <name evidence="5" type="ORF">Bpfe_001637</name>
</gene>
<dbReference type="InterPro" id="IPR001212">
    <property type="entry name" value="Somatomedin_B_dom"/>
</dbReference>
<evidence type="ECO:0000256" key="1">
    <source>
        <dbReference type="ARBA" id="ARBA00023157"/>
    </source>
</evidence>
<keyword evidence="1" id="KW-1015">Disulfide bond</keyword>
<dbReference type="PANTHER" id="PTHR45902">
    <property type="entry name" value="LATROPHILIN RECEPTOR-LIKE PROTEIN A"/>
    <property type="match status" value="1"/>
</dbReference>
<dbReference type="EMBL" id="JASAOG010000004">
    <property type="protein sequence ID" value="KAK0068674.1"/>
    <property type="molecule type" value="Genomic_DNA"/>
</dbReference>
<keyword evidence="3" id="KW-0732">Signal</keyword>
<feature type="transmembrane region" description="Helical" evidence="2">
    <location>
        <begin position="548"/>
        <end position="566"/>
    </location>
</feature>
<dbReference type="SUPFAM" id="SSF90188">
    <property type="entry name" value="Somatomedin B domain"/>
    <property type="match status" value="1"/>
</dbReference>
<dbReference type="PANTHER" id="PTHR45902:SF1">
    <property type="entry name" value="LATROPHILIN RECEPTOR-LIKE PROTEIN A"/>
    <property type="match status" value="1"/>
</dbReference>
<name>A0AAD8FML2_BIOPF</name>
<evidence type="ECO:0000313" key="6">
    <source>
        <dbReference type="Proteomes" id="UP001233172"/>
    </source>
</evidence>
<comment type="caution">
    <text evidence="5">The sequence shown here is derived from an EMBL/GenBank/DDBJ whole genome shotgun (WGS) entry which is preliminary data.</text>
</comment>
<organism evidence="5 6">
    <name type="scientific">Biomphalaria pfeifferi</name>
    <name type="common">Bloodfluke planorb</name>
    <name type="synonym">Freshwater snail</name>
    <dbReference type="NCBI Taxonomy" id="112525"/>
    <lineage>
        <taxon>Eukaryota</taxon>
        <taxon>Metazoa</taxon>
        <taxon>Spiralia</taxon>
        <taxon>Lophotrochozoa</taxon>
        <taxon>Mollusca</taxon>
        <taxon>Gastropoda</taxon>
        <taxon>Heterobranchia</taxon>
        <taxon>Euthyneura</taxon>
        <taxon>Panpulmonata</taxon>
        <taxon>Hygrophila</taxon>
        <taxon>Lymnaeoidea</taxon>
        <taxon>Planorbidae</taxon>
        <taxon>Biomphalaria</taxon>
    </lineage>
</organism>
<evidence type="ECO:0000256" key="2">
    <source>
        <dbReference type="SAM" id="Phobius"/>
    </source>
</evidence>
<reference evidence="5" key="2">
    <citation type="submission" date="2023-04" db="EMBL/GenBank/DDBJ databases">
        <authorList>
            <person name="Bu L."/>
            <person name="Lu L."/>
            <person name="Laidemitt M.R."/>
            <person name="Zhang S.M."/>
            <person name="Mutuku M."/>
            <person name="Mkoji G."/>
            <person name="Steinauer M."/>
            <person name="Loker E.S."/>
        </authorList>
    </citation>
    <scope>NUCLEOTIDE SEQUENCE</scope>
    <source>
        <strain evidence="5">KasaAsao</strain>
        <tissue evidence="5">Whole Snail</tissue>
    </source>
</reference>
<dbReference type="Proteomes" id="UP001233172">
    <property type="component" value="Unassembled WGS sequence"/>
</dbReference>
<keyword evidence="2" id="KW-0812">Transmembrane</keyword>
<evidence type="ECO:0000313" key="5">
    <source>
        <dbReference type="EMBL" id="KAK0068674.1"/>
    </source>
</evidence>
<sequence>MLKLGNLWTEKFLDVWILLVSSFLVHSRPSCQQFNDFAPLNGKCVDRCGDFSQSHCSCDVRCKVTGNCCRDFQQACPEVFEESVTVFRNFVHLIQECDPNGYLLISECPNDKRNTKFFIDEEANIASKSTSSGMVFRLFHEVPVTDLNSGFTFKNLSIFKCNSMPDANLTYWKINFDKFDLNKQGELTNDALLKVDFSIFPPSKLQMSKRNTLCSSEKSTSKNLKESQDATSYQTTNLLKGFDSLCGLCNKNHVPTADKSRSGFRHQFTFPILASLEKNQLIFQIEASYAGSEIIPWYYLNCSDSTKGNTGNVTYVTECSVLSCNINFEKRPDGQCKRIYILQLALPEDDVPMTNLFLQHLSYFLECYLTTYAGYDVFDRWHISEQLYNSDLQREFYVTQLLLFSVTEISISKNLDSTLKHFTHFAKAFHYLRWYRTTLNISKVQTSDEKLTLRSFNFENLPIFHTNSHVFVSPSTNEKKTTLLPVCARFLPKSSLKYPALDDVFLECAFMSVGRGFFSYQEQKLASHNDTCLQIFNFPKNIGKKSSVSLLFFFFCYTVGLFFINLL</sequence>